<dbReference type="InterPro" id="IPR013320">
    <property type="entry name" value="ConA-like_dom_sf"/>
</dbReference>
<protein>
    <recommendedName>
        <fullName evidence="5">non-specific serine/threonine protein kinase</fullName>
        <ecNumber evidence="5">2.7.11.1</ecNumber>
    </recommendedName>
</protein>
<evidence type="ECO:0000259" key="23">
    <source>
        <dbReference type="PROSITE" id="PS50011"/>
    </source>
</evidence>
<dbReference type="InterPro" id="IPR050528">
    <property type="entry name" value="L-type_Lectin-RKs"/>
</dbReference>
<dbReference type="Proteomes" id="UP000823749">
    <property type="component" value="Chromosome 4"/>
</dbReference>
<evidence type="ECO:0000256" key="9">
    <source>
        <dbReference type="ARBA" id="ARBA00022692"/>
    </source>
</evidence>
<keyword evidence="12 19" id="KW-0547">Nucleotide-binding</keyword>
<proteinExistence type="inferred from homology"/>
<dbReference type="InterPro" id="IPR000719">
    <property type="entry name" value="Prot_kinase_dom"/>
</dbReference>
<keyword evidence="14 19" id="KW-0067">ATP-binding</keyword>
<keyword evidence="11" id="KW-0430">Lectin</keyword>
<feature type="binding site" evidence="19">
    <location>
        <position position="379"/>
    </location>
    <ligand>
        <name>ATP</name>
        <dbReference type="ChEBI" id="CHEBI:30616"/>
    </ligand>
</feature>
<name>A0AAV6KNZ4_9ERIC</name>
<dbReference type="Gene3D" id="3.30.200.20">
    <property type="entry name" value="Phosphorylase Kinase, domain 1"/>
    <property type="match status" value="1"/>
</dbReference>
<keyword evidence="15 21" id="KW-1133">Transmembrane helix</keyword>
<evidence type="ECO:0000256" key="10">
    <source>
        <dbReference type="ARBA" id="ARBA00022729"/>
    </source>
</evidence>
<dbReference type="GO" id="GO:0004674">
    <property type="term" value="F:protein serine/threonine kinase activity"/>
    <property type="evidence" value="ECO:0007669"/>
    <property type="project" value="UniProtKB-KW"/>
</dbReference>
<evidence type="ECO:0000256" key="13">
    <source>
        <dbReference type="ARBA" id="ARBA00022777"/>
    </source>
</evidence>
<sequence>MFLNPLFSLSPLLPLLLALLPSTAAQDHLSFTFNNFKASPNLTLDGIAEFTPSGLLALTNGTRHEIGHAFFPTPFPFKPSPNASVSSFSTSFIFSIITDYPNYSGHGIVFVVAPAPRLPGALSGDYLGLFNETNNGNSTNHVVAVELDTVPKSEFQDINDNHVGIDINGLHSVASKAAGYYSNGRFQNLSLISGKAMQVWVEYDGGKKEMNVTMAPVHLPKPSTPLLTLSKDLSPILDQTMYVGFSSSSGYITSTSHYLLAWSFKMNGSADGFDFSQLPKLPQIGPNKTYMHFKIGLPLICLVLVFGVVSGVVYYVRRKRKFAEVLEDWELDYGPHRFKYKDLYIATKGFGEKGLLGSGGFGRVYRGILHTSGIEIAVKRVSHESKQGMKEFVTEIVSVGRMRHRNLVQLLGYCRRKGELLLVYDYMPNGSLDSMVGEFGQTFSAINFYIRVNGFIKLQTDSDVMALHTLLDKDRVVKVYSVEEKLSEVYVGTQESQVGRPIKSKRIEVNISDSRISIPRYSGHFPKVMGSPNNGMPMLQPKCIGAPNRDVPQTNTMGTAQKGKAKPISVCNKGKGQTNVQDSMVEVQMDEKDDSDDYDVDSDSSDEDEVFHDSDYGLTDDDEMFDKNIDRDVEFVGLQSIVMVDDHYAAIVEEMADLEGGLDDSSDELISFSGSSDEEGGYRKKGRKYTVFNEKTEMANPRFMVGMEFKTHEVLRDAIKEHSIKMGKMITFKKCDRQKVKAVCQTGCPCMHWILKKYGERIKGNPTWPVKSLAQTIEKEQMVKVSIQKVYRARRMALEELQGSAEEQFKQLWGYVEEVNNVSPMAPTQASAETTSNVRDAAKVGARSGKRIAANVGVGTEQRNTATRRPKLNVKTAVRIIPNVDQSEGGEGGSVVTN</sequence>
<dbReference type="InterPro" id="IPR001245">
    <property type="entry name" value="Ser-Thr/Tyr_kinase_cat_dom"/>
</dbReference>
<comment type="subcellular location">
    <subcellularLocation>
        <location evidence="1">Cell membrane</location>
    </subcellularLocation>
    <subcellularLocation>
        <location evidence="2">Membrane</location>
        <topology evidence="2">Single-pass type I membrane protein</topology>
    </subcellularLocation>
</comment>
<dbReference type="FunFam" id="3.30.200.20:FF:000112">
    <property type="entry name" value="Lectin-domain containing receptor kinase A4.3"/>
    <property type="match status" value="1"/>
</dbReference>
<comment type="similarity">
    <text evidence="4">In the C-terminal section; belongs to the protein kinase superfamily. Ser/Thr protein kinase family.</text>
</comment>
<evidence type="ECO:0000256" key="20">
    <source>
        <dbReference type="SAM" id="MobiDB-lite"/>
    </source>
</evidence>
<reference evidence="24" key="1">
    <citation type="submission" date="2020-08" db="EMBL/GenBank/DDBJ databases">
        <title>Plant Genome Project.</title>
        <authorList>
            <person name="Zhang R.-G."/>
        </authorList>
    </citation>
    <scope>NUCLEOTIDE SEQUENCE</scope>
    <source>
        <strain evidence="24">WSP0</strain>
        <tissue evidence="24">Leaf</tissue>
    </source>
</reference>
<keyword evidence="7" id="KW-0723">Serine/threonine-protein kinase</keyword>
<keyword evidence="6" id="KW-1003">Cell membrane</keyword>
<accession>A0AAV6KNZ4</accession>
<feature type="compositionally biased region" description="Acidic residues" evidence="20">
    <location>
        <begin position="591"/>
        <end position="610"/>
    </location>
</feature>
<keyword evidence="17" id="KW-0675">Receptor</keyword>
<dbReference type="GO" id="GO:0006952">
    <property type="term" value="P:defense response"/>
    <property type="evidence" value="ECO:0007669"/>
    <property type="project" value="UniProtKB-ARBA"/>
</dbReference>
<feature type="domain" description="Protein kinase" evidence="23">
    <location>
        <begin position="350"/>
        <end position="755"/>
    </location>
</feature>
<dbReference type="EMBL" id="JACTNZ010000004">
    <property type="protein sequence ID" value="KAG5553964.1"/>
    <property type="molecule type" value="Genomic_DNA"/>
</dbReference>
<evidence type="ECO:0000256" key="18">
    <source>
        <dbReference type="ARBA" id="ARBA00023180"/>
    </source>
</evidence>
<dbReference type="InterPro" id="IPR017441">
    <property type="entry name" value="Protein_kinase_ATP_BS"/>
</dbReference>
<feature type="chain" id="PRO_5043831921" description="non-specific serine/threonine protein kinase" evidence="22">
    <location>
        <begin position="26"/>
        <end position="898"/>
    </location>
</feature>
<keyword evidence="8" id="KW-0808">Transferase</keyword>
<keyword evidence="25" id="KW-1185">Reference proteome</keyword>
<dbReference type="GO" id="GO:0030246">
    <property type="term" value="F:carbohydrate binding"/>
    <property type="evidence" value="ECO:0007669"/>
    <property type="project" value="UniProtKB-KW"/>
</dbReference>
<dbReference type="PROSITE" id="PS00307">
    <property type="entry name" value="LECTIN_LEGUME_BETA"/>
    <property type="match status" value="1"/>
</dbReference>
<keyword evidence="16 21" id="KW-0472">Membrane</keyword>
<evidence type="ECO:0000313" key="24">
    <source>
        <dbReference type="EMBL" id="KAG5553964.1"/>
    </source>
</evidence>
<dbReference type="PROSITE" id="PS50011">
    <property type="entry name" value="PROTEIN_KINASE_DOM"/>
    <property type="match status" value="1"/>
</dbReference>
<dbReference type="InterPro" id="IPR019825">
    <property type="entry name" value="Lectin_legB_Mn/Ca_BS"/>
</dbReference>
<feature type="region of interest" description="Disordered" evidence="20">
    <location>
        <begin position="558"/>
        <end position="617"/>
    </location>
</feature>
<dbReference type="PROSITE" id="PS00107">
    <property type="entry name" value="PROTEIN_KINASE_ATP"/>
    <property type="match status" value="1"/>
</dbReference>
<evidence type="ECO:0000256" key="17">
    <source>
        <dbReference type="ARBA" id="ARBA00023170"/>
    </source>
</evidence>
<dbReference type="PANTHER" id="PTHR27007">
    <property type="match status" value="1"/>
</dbReference>
<evidence type="ECO:0000256" key="4">
    <source>
        <dbReference type="ARBA" id="ARBA00010217"/>
    </source>
</evidence>
<keyword evidence="10 22" id="KW-0732">Signal</keyword>
<dbReference type="Pfam" id="PF00139">
    <property type="entry name" value="Lectin_legB"/>
    <property type="match status" value="1"/>
</dbReference>
<evidence type="ECO:0000256" key="15">
    <source>
        <dbReference type="ARBA" id="ARBA00022989"/>
    </source>
</evidence>
<organism evidence="24 25">
    <name type="scientific">Rhododendron griersonianum</name>
    <dbReference type="NCBI Taxonomy" id="479676"/>
    <lineage>
        <taxon>Eukaryota</taxon>
        <taxon>Viridiplantae</taxon>
        <taxon>Streptophyta</taxon>
        <taxon>Embryophyta</taxon>
        <taxon>Tracheophyta</taxon>
        <taxon>Spermatophyta</taxon>
        <taxon>Magnoliopsida</taxon>
        <taxon>eudicotyledons</taxon>
        <taxon>Gunneridae</taxon>
        <taxon>Pentapetalae</taxon>
        <taxon>asterids</taxon>
        <taxon>Ericales</taxon>
        <taxon>Ericaceae</taxon>
        <taxon>Ericoideae</taxon>
        <taxon>Rhodoreae</taxon>
        <taxon>Rhododendron</taxon>
    </lineage>
</organism>
<evidence type="ECO:0000256" key="12">
    <source>
        <dbReference type="ARBA" id="ARBA00022741"/>
    </source>
</evidence>
<evidence type="ECO:0000256" key="21">
    <source>
        <dbReference type="SAM" id="Phobius"/>
    </source>
</evidence>
<keyword evidence="13" id="KW-0418">Kinase</keyword>
<dbReference type="GO" id="GO:0005524">
    <property type="term" value="F:ATP binding"/>
    <property type="evidence" value="ECO:0007669"/>
    <property type="project" value="UniProtKB-UniRule"/>
</dbReference>
<comment type="caution">
    <text evidence="24">The sequence shown here is derived from an EMBL/GenBank/DDBJ whole genome shotgun (WGS) entry which is preliminary data.</text>
</comment>
<dbReference type="GO" id="GO:0005886">
    <property type="term" value="C:plasma membrane"/>
    <property type="evidence" value="ECO:0007669"/>
    <property type="project" value="UniProtKB-SubCell"/>
</dbReference>
<evidence type="ECO:0000256" key="11">
    <source>
        <dbReference type="ARBA" id="ARBA00022734"/>
    </source>
</evidence>
<dbReference type="CDD" id="cd06899">
    <property type="entry name" value="lectin_legume_LecRK_Arcelin_ConA"/>
    <property type="match status" value="1"/>
</dbReference>
<evidence type="ECO:0000256" key="14">
    <source>
        <dbReference type="ARBA" id="ARBA00022840"/>
    </source>
</evidence>
<dbReference type="EC" id="2.7.11.1" evidence="5"/>
<evidence type="ECO:0000256" key="19">
    <source>
        <dbReference type="PROSITE-ProRule" id="PRU10141"/>
    </source>
</evidence>
<dbReference type="GO" id="GO:0051707">
    <property type="term" value="P:response to other organism"/>
    <property type="evidence" value="ECO:0007669"/>
    <property type="project" value="UniProtKB-ARBA"/>
</dbReference>
<evidence type="ECO:0000256" key="1">
    <source>
        <dbReference type="ARBA" id="ARBA00004236"/>
    </source>
</evidence>
<evidence type="ECO:0000256" key="8">
    <source>
        <dbReference type="ARBA" id="ARBA00022679"/>
    </source>
</evidence>
<feature type="signal peptide" evidence="22">
    <location>
        <begin position="1"/>
        <end position="25"/>
    </location>
</feature>
<dbReference type="InterPro" id="IPR001220">
    <property type="entry name" value="Legume_lectin_dom"/>
</dbReference>
<dbReference type="SUPFAM" id="SSF49899">
    <property type="entry name" value="Concanavalin A-like lectins/glucanases"/>
    <property type="match status" value="1"/>
</dbReference>
<evidence type="ECO:0000256" key="5">
    <source>
        <dbReference type="ARBA" id="ARBA00012513"/>
    </source>
</evidence>
<keyword evidence="9 21" id="KW-0812">Transmembrane</keyword>
<evidence type="ECO:0000256" key="22">
    <source>
        <dbReference type="SAM" id="SignalP"/>
    </source>
</evidence>
<dbReference type="Gene3D" id="2.60.120.200">
    <property type="match status" value="1"/>
</dbReference>
<evidence type="ECO:0000256" key="3">
    <source>
        <dbReference type="ARBA" id="ARBA00008536"/>
    </source>
</evidence>
<dbReference type="SUPFAM" id="SSF56112">
    <property type="entry name" value="Protein kinase-like (PK-like)"/>
    <property type="match status" value="1"/>
</dbReference>
<feature type="transmembrane region" description="Helical" evidence="21">
    <location>
        <begin position="295"/>
        <end position="316"/>
    </location>
</feature>
<gene>
    <name evidence="24" type="ORF">RHGRI_011736</name>
</gene>
<dbReference type="FunFam" id="2.60.120.200:FF:000051">
    <property type="entry name" value="L-type lectin-domain containing receptor kinase V.9"/>
    <property type="match status" value="1"/>
</dbReference>
<evidence type="ECO:0000313" key="25">
    <source>
        <dbReference type="Proteomes" id="UP000823749"/>
    </source>
</evidence>
<keyword evidence="18" id="KW-0325">Glycoprotein</keyword>
<dbReference type="Pfam" id="PF07714">
    <property type="entry name" value="PK_Tyr_Ser-Thr"/>
    <property type="match status" value="1"/>
</dbReference>
<evidence type="ECO:0000256" key="2">
    <source>
        <dbReference type="ARBA" id="ARBA00004479"/>
    </source>
</evidence>
<evidence type="ECO:0000256" key="6">
    <source>
        <dbReference type="ARBA" id="ARBA00022475"/>
    </source>
</evidence>
<dbReference type="AlphaFoldDB" id="A0AAV6KNZ4"/>
<comment type="similarity">
    <text evidence="3">In the N-terminal section; belongs to the leguminous lectin family.</text>
</comment>
<dbReference type="InterPro" id="IPR011009">
    <property type="entry name" value="Kinase-like_dom_sf"/>
</dbReference>
<evidence type="ECO:0000256" key="7">
    <source>
        <dbReference type="ARBA" id="ARBA00022527"/>
    </source>
</evidence>
<evidence type="ECO:0000256" key="16">
    <source>
        <dbReference type="ARBA" id="ARBA00023136"/>
    </source>
</evidence>